<gene>
    <name evidence="11" type="ORF">GT347_26800</name>
</gene>
<organism evidence="11 12">
    <name type="scientific">Xylophilus rhododendri</name>
    <dbReference type="NCBI Taxonomy" id="2697032"/>
    <lineage>
        <taxon>Bacteria</taxon>
        <taxon>Pseudomonadati</taxon>
        <taxon>Pseudomonadota</taxon>
        <taxon>Betaproteobacteria</taxon>
        <taxon>Burkholderiales</taxon>
        <taxon>Xylophilus</taxon>
    </lineage>
</organism>
<dbReference type="GO" id="GO:0005886">
    <property type="term" value="C:plasma membrane"/>
    <property type="evidence" value="ECO:0007669"/>
    <property type="project" value="UniProtKB-SubCell"/>
</dbReference>
<evidence type="ECO:0000256" key="8">
    <source>
        <dbReference type="ARBA" id="ARBA00038436"/>
    </source>
</evidence>
<proteinExistence type="inferred from homology"/>
<name>A0A857JB84_9BURK</name>
<reference evidence="11 12" key="1">
    <citation type="submission" date="2020-01" db="EMBL/GenBank/DDBJ databases">
        <title>Genome sequencing of strain KACC 21265.</title>
        <authorList>
            <person name="Heo J."/>
            <person name="Kim S.-J."/>
            <person name="Kim J.-S."/>
            <person name="Hong S.-B."/>
            <person name="Kwon S.-W."/>
        </authorList>
    </citation>
    <scope>NUCLEOTIDE SEQUENCE [LARGE SCALE GENOMIC DNA]</scope>
    <source>
        <strain evidence="11 12">KACC 21265</strain>
    </source>
</reference>
<dbReference type="RefSeq" id="WP_160555089.1">
    <property type="nucleotide sequence ID" value="NZ_CP047650.1"/>
</dbReference>
<dbReference type="Proteomes" id="UP000464787">
    <property type="component" value="Chromosome"/>
</dbReference>
<dbReference type="GO" id="GO:0015740">
    <property type="term" value="P:C4-dicarboxylate transport"/>
    <property type="evidence" value="ECO:0007669"/>
    <property type="project" value="TreeGrafter"/>
</dbReference>
<keyword evidence="3" id="KW-1003">Cell membrane</keyword>
<accession>A0A857JB84</accession>
<protein>
    <recommendedName>
        <fullName evidence="9">TRAP transporter small permease protein</fullName>
    </recommendedName>
</protein>
<feature type="domain" description="Tripartite ATP-independent periplasmic transporters DctQ component" evidence="10">
    <location>
        <begin position="17"/>
        <end position="143"/>
    </location>
</feature>
<comment type="caution">
    <text evidence="9">Lacks conserved residue(s) required for the propagation of feature annotation.</text>
</comment>
<comment type="subcellular location">
    <subcellularLocation>
        <location evidence="1 9">Cell inner membrane</location>
        <topology evidence="1 9">Multi-pass membrane protein</topology>
    </subcellularLocation>
</comment>
<comment type="subunit">
    <text evidence="9">The complex comprises the extracytoplasmic solute receptor protein and the two transmembrane proteins.</text>
</comment>
<evidence type="ECO:0000256" key="7">
    <source>
        <dbReference type="ARBA" id="ARBA00023136"/>
    </source>
</evidence>
<keyword evidence="2 9" id="KW-0813">Transport</keyword>
<dbReference type="PANTHER" id="PTHR35011">
    <property type="entry name" value="2,3-DIKETO-L-GULONATE TRAP TRANSPORTER SMALL PERMEASE PROTEIN YIAM"/>
    <property type="match status" value="1"/>
</dbReference>
<comment type="similarity">
    <text evidence="8 9">Belongs to the TRAP transporter small permease family.</text>
</comment>
<evidence type="ECO:0000313" key="12">
    <source>
        <dbReference type="Proteomes" id="UP000464787"/>
    </source>
</evidence>
<dbReference type="InterPro" id="IPR055348">
    <property type="entry name" value="DctQ"/>
</dbReference>
<evidence type="ECO:0000256" key="2">
    <source>
        <dbReference type="ARBA" id="ARBA00022448"/>
    </source>
</evidence>
<dbReference type="GO" id="GO:0022857">
    <property type="term" value="F:transmembrane transporter activity"/>
    <property type="evidence" value="ECO:0007669"/>
    <property type="project" value="UniProtKB-UniRule"/>
</dbReference>
<evidence type="ECO:0000256" key="3">
    <source>
        <dbReference type="ARBA" id="ARBA00022475"/>
    </source>
</evidence>
<dbReference type="InterPro" id="IPR007387">
    <property type="entry name" value="TRAP_DctQ"/>
</dbReference>
<sequence length="159" mass="17263">MISRLKTFVFTTLTLVLLLCVFGQVLLRYLTDAPIAWTEELSRYTFIWLVMLGAAEGSYRAGHFAIDLVTRRLEGRAARGYRAFLAGLEGVAYAVLAYSGAVLLPIVAGQTSITLGVPLTVAYAAIPVGFALMALVSWVRCARYFTARATAGFTEELAS</sequence>
<evidence type="ECO:0000256" key="5">
    <source>
        <dbReference type="ARBA" id="ARBA00022692"/>
    </source>
</evidence>
<feature type="transmembrane region" description="Helical" evidence="9">
    <location>
        <begin position="81"/>
        <end position="108"/>
    </location>
</feature>
<dbReference type="Pfam" id="PF04290">
    <property type="entry name" value="DctQ"/>
    <property type="match status" value="1"/>
</dbReference>
<dbReference type="AlphaFoldDB" id="A0A857JB84"/>
<feature type="transmembrane region" description="Helical" evidence="9">
    <location>
        <begin position="47"/>
        <end position="69"/>
    </location>
</feature>
<evidence type="ECO:0000256" key="6">
    <source>
        <dbReference type="ARBA" id="ARBA00022989"/>
    </source>
</evidence>
<evidence type="ECO:0000256" key="1">
    <source>
        <dbReference type="ARBA" id="ARBA00004429"/>
    </source>
</evidence>
<feature type="transmembrane region" description="Helical" evidence="9">
    <location>
        <begin position="120"/>
        <end position="139"/>
    </location>
</feature>
<evidence type="ECO:0000256" key="4">
    <source>
        <dbReference type="ARBA" id="ARBA00022519"/>
    </source>
</evidence>
<dbReference type="EMBL" id="CP047650">
    <property type="protein sequence ID" value="QHJ01281.1"/>
    <property type="molecule type" value="Genomic_DNA"/>
</dbReference>
<keyword evidence="7 9" id="KW-0472">Membrane</keyword>
<keyword evidence="12" id="KW-1185">Reference proteome</keyword>
<keyword evidence="5 9" id="KW-0812">Transmembrane</keyword>
<dbReference type="KEGG" id="xyk:GT347_26800"/>
<evidence type="ECO:0000313" key="11">
    <source>
        <dbReference type="EMBL" id="QHJ01281.1"/>
    </source>
</evidence>
<keyword evidence="4 9" id="KW-0997">Cell inner membrane</keyword>
<comment type="function">
    <text evidence="9">Part of the tripartite ATP-independent periplasmic (TRAP) transport system.</text>
</comment>
<evidence type="ECO:0000259" key="10">
    <source>
        <dbReference type="Pfam" id="PF04290"/>
    </source>
</evidence>
<dbReference type="PANTHER" id="PTHR35011:SF2">
    <property type="entry name" value="2,3-DIKETO-L-GULONATE TRAP TRANSPORTER SMALL PERMEASE PROTEIN YIAM"/>
    <property type="match status" value="1"/>
</dbReference>
<keyword evidence="6 9" id="KW-1133">Transmembrane helix</keyword>
<evidence type="ECO:0000256" key="9">
    <source>
        <dbReference type="RuleBase" id="RU369079"/>
    </source>
</evidence>